<proteinExistence type="predicted"/>
<gene>
    <name evidence="1" type="ORF">CEXT_4571</name>
</gene>
<keyword evidence="2" id="KW-1185">Reference proteome</keyword>
<reference evidence="1 2" key="1">
    <citation type="submission" date="2021-06" db="EMBL/GenBank/DDBJ databases">
        <title>Caerostris extrusa draft genome.</title>
        <authorList>
            <person name="Kono N."/>
            <person name="Arakawa K."/>
        </authorList>
    </citation>
    <scope>NUCLEOTIDE SEQUENCE [LARGE SCALE GENOMIC DNA]</scope>
</reference>
<name>A0AAV4TZB6_CAEEX</name>
<evidence type="ECO:0000313" key="2">
    <source>
        <dbReference type="Proteomes" id="UP001054945"/>
    </source>
</evidence>
<protein>
    <submittedName>
        <fullName evidence="1">Uncharacterized protein</fullName>
    </submittedName>
</protein>
<feature type="non-terminal residue" evidence="1">
    <location>
        <position position="1"/>
    </location>
</feature>
<dbReference type="Proteomes" id="UP001054945">
    <property type="component" value="Unassembled WGS sequence"/>
</dbReference>
<dbReference type="EMBL" id="BPLR01012035">
    <property type="protein sequence ID" value="GIY50844.1"/>
    <property type="molecule type" value="Genomic_DNA"/>
</dbReference>
<comment type="caution">
    <text evidence="1">The sequence shown here is derived from an EMBL/GenBank/DDBJ whole genome shotgun (WGS) entry which is preliminary data.</text>
</comment>
<sequence>NKHLLSTSCEIKRRMRKVADNKMSRVRQRSEEWRSRNDESDPDLLLLIHFTSF</sequence>
<dbReference type="AlphaFoldDB" id="A0AAV4TZB6"/>
<evidence type="ECO:0000313" key="1">
    <source>
        <dbReference type="EMBL" id="GIY50844.1"/>
    </source>
</evidence>
<organism evidence="1 2">
    <name type="scientific">Caerostris extrusa</name>
    <name type="common">Bark spider</name>
    <name type="synonym">Caerostris bankana</name>
    <dbReference type="NCBI Taxonomy" id="172846"/>
    <lineage>
        <taxon>Eukaryota</taxon>
        <taxon>Metazoa</taxon>
        <taxon>Ecdysozoa</taxon>
        <taxon>Arthropoda</taxon>
        <taxon>Chelicerata</taxon>
        <taxon>Arachnida</taxon>
        <taxon>Araneae</taxon>
        <taxon>Araneomorphae</taxon>
        <taxon>Entelegynae</taxon>
        <taxon>Araneoidea</taxon>
        <taxon>Araneidae</taxon>
        <taxon>Caerostris</taxon>
    </lineage>
</organism>
<accession>A0AAV4TZB6</accession>